<evidence type="ECO:0000256" key="2">
    <source>
        <dbReference type="ARBA" id="ARBA00009872"/>
    </source>
</evidence>
<dbReference type="Gramene" id="ESQ37109">
    <property type="protein sequence ID" value="ESQ37109"/>
    <property type="gene ID" value="EUTSA_v10002936mg"/>
</dbReference>
<evidence type="ECO:0008006" key="9">
    <source>
        <dbReference type="Google" id="ProtNLM"/>
    </source>
</evidence>
<evidence type="ECO:0000256" key="3">
    <source>
        <dbReference type="ARBA" id="ARBA00022525"/>
    </source>
</evidence>
<comment type="similarity">
    <text evidence="2">Belongs to the plant thionin (TC 1.C.44) family.</text>
</comment>
<dbReference type="PANTHER" id="PTHR33920:SF2">
    <property type="entry name" value="THIONIN-2.1-RELATED"/>
    <property type="match status" value="1"/>
</dbReference>
<dbReference type="OMA" id="ICCRNTR"/>
<evidence type="ECO:0000256" key="4">
    <source>
        <dbReference type="ARBA" id="ARBA00022656"/>
    </source>
</evidence>
<dbReference type="InterPro" id="IPR001010">
    <property type="entry name" value="Thionin"/>
</dbReference>
<keyword evidence="6" id="KW-1015">Disulfide bond</keyword>
<keyword evidence="4" id="KW-0800">Toxin</keyword>
<feature type="non-terminal residue" evidence="7">
    <location>
        <position position="1"/>
    </location>
</feature>
<evidence type="ECO:0000256" key="1">
    <source>
        <dbReference type="ARBA" id="ARBA00004613"/>
    </source>
</evidence>
<organism evidence="7 8">
    <name type="scientific">Eutrema salsugineum</name>
    <name type="common">Saltwater cress</name>
    <name type="synonym">Sisymbrium salsugineum</name>
    <dbReference type="NCBI Taxonomy" id="72664"/>
    <lineage>
        <taxon>Eukaryota</taxon>
        <taxon>Viridiplantae</taxon>
        <taxon>Streptophyta</taxon>
        <taxon>Embryophyta</taxon>
        <taxon>Tracheophyta</taxon>
        <taxon>Spermatophyta</taxon>
        <taxon>Magnoliopsida</taxon>
        <taxon>eudicotyledons</taxon>
        <taxon>Gunneridae</taxon>
        <taxon>Pentapetalae</taxon>
        <taxon>rosids</taxon>
        <taxon>malvids</taxon>
        <taxon>Brassicales</taxon>
        <taxon>Brassicaceae</taxon>
        <taxon>Eutremeae</taxon>
        <taxon>Eutrema</taxon>
    </lineage>
</organism>
<comment type="subcellular location">
    <subcellularLocation>
        <location evidence="1">Secreted</location>
    </subcellularLocation>
</comment>
<name>V4L0H3_EUTSA</name>
<dbReference type="OrthoDB" id="653285at2759"/>
<dbReference type="SUPFAM" id="SSF57429">
    <property type="entry name" value="Crambin-like"/>
    <property type="match status" value="1"/>
</dbReference>
<accession>V4L0H3</accession>
<keyword evidence="8" id="KW-1185">Reference proteome</keyword>
<sequence>QIQVEAACCRSLWERNRYSACRFAYLSIAYCAEFSGCKIVDGKCPPGYDYEILENSGDTAHEYCKLGCASSVCGALFNLQKSDASEIVKGVAEECTKACSTLCTKGFVKTAVETSKQA</sequence>
<dbReference type="Pfam" id="PF00321">
    <property type="entry name" value="Thionin"/>
    <property type="match status" value="1"/>
</dbReference>
<evidence type="ECO:0000313" key="8">
    <source>
        <dbReference type="Proteomes" id="UP000030689"/>
    </source>
</evidence>
<dbReference type="Gene3D" id="3.30.1350.10">
    <property type="entry name" value="Thionin-like"/>
    <property type="match status" value="1"/>
</dbReference>
<reference evidence="7 8" key="1">
    <citation type="journal article" date="2013" name="Front. Plant Sci.">
        <title>The Reference Genome of the Halophytic Plant Eutrema salsugineum.</title>
        <authorList>
            <person name="Yang R."/>
            <person name="Jarvis D.E."/>
            <person name="Chen H."/>
            <person name="Beilstein M.A."/>
            <person name="Grimwood J."/>
            <person name="Jenkins J."/>
            <person name="Shu S."/>
            <person name="Prochnik S."/>
            <person name="Xin M."/>
            <person name="Ma C."/>
            <person name="Schmutz J."/>
            <person name="Wing R.A."/>
            <person name="Mitchell-Olds T."/>
            <person name="Schumaker K.S."/>
            <person name="Wang X."/>
        </authorList>
    </citation>
    <scope>NUCLEOTIDE SEQUENCE [LARGE SCALE GENOMIC DNA]</scope>
</reference>
<evidence type="ECO:0000256" key="6">
    <source>
        <dbReference type="ARBA" id="ARBA00023157"/>
    </source>
</evidence>
<dbReference type="GO" id="GO:0006952">
    <property type="term" value="P:defense response"/>
    <property type="evidence" value="ECO:0007669"/>
    <property type="project" value="UniProtKB-KW"/>
</dbReference>
<protein>
    <recommendedName>
        <fullName evidence="9">Acidic protein</fullName>
    </recommendedName>
</protein>
<dbReference type="InterPro" id="IPR036391">
    <property type="entry name" value="Thionin-like_sf"/>
</dbReference>
<keyword evidence="5" id="KW-0611">Plant defense</keyword>
<dbReference type="EMBL" id="KI517609">
    <property type="protein sequence ID" value="ESQ37109.1"/>
    <property type="molecule type" value="Genomic_DNA"/>
</dbReference>
<dbReference type="AlphaFoldDB" id="V4L0H3"/>
<evidence type="ECO:0000313" key="7">
    <source>
        <dbReference type="EMBL" id="ESQ37109.1"/>
    </source>
</evidence>
<gene>
    <name evidence="7" type="ORF">EUTSA_v10002936mg</name>
</gene>
<dbReference type="GO" id="GO:0090729">
    <property type="term" value="F:toxin activity"/>
    <property type="evidence" value="ECO:0007669"/>
    <property type="project" value="UniProtKB-KW"/>
</dbReference>
<dbReference type="PROSITE" id="PS00271">
    <property type="entry name" value="THIONIN"/>
    <property type="match status" value="1"/>
</dbReference>
<dbReference type="GO" id="GO:0005576">
    <property type="term" value="C:extracellular region"/>
    <property type="evidence" value="ECO:0007669"/>
    <property type="project" value="UniProtKB-SubCell"/>
</dbReference>
<evidence type="ECO:0000256" key="5">
    <source>
        <dbReference type="ARBA" id="ARBA00022821"/>
    </source>
</evidence>
<keyword evidence="3" id="KW-0964">Secreted</keyword>
<dbReference type="PANTHER" id="PTHR33920">
    <property type="entry name" value="THIONIN-2.1-RELATED"/>
    <property type="match status" value="1"/>
</dbReference>
<dbReference type="KEGG" id="eus:EUTSA_v10002936mg"/>
<dbReference type="Proteomes" id="UP000030689">
    <property type="component" value="Unassembled WGS sequence"/>
</dbReference>
<proteinExistence type="inferred from homology"/>